<dbReference type="Proteomes" id="UP000515160">
    <property type="component" value="Chromosome 2R"/>
</dbReference>
<organism evidence="4 5">
    <name type="scientific">Drosophila albomicans</name>
    <name type="common">Fruit fly</name>
    <dbReference type="NCBI Taxonomy" id="7291"/>
    <lineage>
        <taxon>Eukaryota</taxon>
        <taxon>Metazoa</taxon>
        <taxon>Ecdysozoa</taxon>
        <taxon>Arthropoda</taxon>
        <taxon>Hexapoda</taxon>
        <taxon>Insecta</taxon>
        <taxon>Pterygota</taxon>
        <taxon>Neoptera</taxon>
        <taxon>Endopterygota</taxon>
        <taxon>Diptera</taxon>
        <taxon>Brachycera</taxon>
        <taxon>Muscomorpha</taxon>
        <taxon>Ephydroidea</taxon>
        <taxon>Drosophilidae</taxon>
        <taxon>Drosophila</taxon>
    </lineage>
</organism>
<dbReference type="GO" id="GO:0003676">
    <property type="term" value="F:nucleic acid binding"/>
    <property type="evidence" value="ECO:0007669"/>
    <property type="project" value="InterPro"/>
</dbReference>
<dbReference type="InterPro" id="IPR036875">
    <property type="entry name" value="Znf_CCHC_sf"/>
</dbReference>
<feature type="compositionally biased region" description="Basic and acidic residues" evidence="2">
    <location>
        <begin position="53"/>
        <end position="63"/>
    </location>
</feature>
<keyword evidence="1" id="KW-0863">Zinc-finger</keyword>
<dbReference type="GO" id="GO:0008270">
    <property type="term" value="F:zinc ion binding"/>
    <property type="evidence" value="ECO:0007669"/>
    <property type="project" value="UniProtKB-KW"/>
</dbReference>
<gene>
    <name evidence="5" type="primary">LOC127565902</name>
</gene>
<feature type="compositionally biased region" description="Basic and acidic residues" evidence="2">
    <location>
        <begin position="192"/>
        <end position="205"/>
    </location>
</feature>
<evidence type="ECO:0000313" key="4">
    <source>
        <dbReference type="Proteomes" id="UP000515160"/>
    </source>
</evidence>
<keyword evidence="4" id="KW-1185">Reference proteome</keyword>
<keyword evidence="1" id="KW-0479">Metal-binding</keyword>
<dbReference type="SUPFAM" id="SSF57756">
    <property type="entry name" value="Retrovirus zinc finger-like domains"/>
    <property type="match status" value="1"/>
</dbReference>
<sequence length="461" mass="50582">MSNIETSEAEAELLAKFLKLPRVARSPQSGGPASAPPKVDELVFSFDAGEEAATPKRAREDRSPGVSSEAVPKKIKIHRSLQEAVKELGELIDGLIKTFTPREVRHVTQTNKNTFARIKTVQIEMAASLKMSAVETVEQVTAKTLDEVFNSVRSSSTQTSPSNAVITVEDKRKTVSSTKPISKQRIYPTVKNKAEKESVRQDTEGRNTTNKPPRRRRRQDAIIIQPTDGISYSEVLKLVTRSNDSKLQSVGEQVRRVRKTAGDGLILEMGMNSKPSMLKMKDELSEALGLKAKVRALTQETILEIRDIDCLVSKEDVLVACEKLSQANLELSAIKALRPGFDGMQLAIVSMPKEAASSILQNGKIRIGWTSCRVRERSERPEKKRCYKCLEFGHIAKFCKSTIDRSGCCLRCGAAGHKAALCKNAAKCFICADAGKEDTRHHAGSSHCPLKGVSGVTQGPK</sequence>
<dbReference type="GeneID" id="127565902"/>
<dbReference type="RefSeq" id="XP_051862772.1">
    <property type="nucleotide sequence ID" value="XM_052006812.1"/>
</dbReference>
<dbReference type="Gene3D" id="4.10.60.10">
    <property type="entry name" value="Zinc finger, CCHC-type"/>
    <property type="match status" value="1"/>
</dbReference>
<dbReference type="AlphaFoldDB" id="A0A9C6TA65"/>
<dbReference type="PROSITE" id="PS50158">
    <property type="entry name" value="ZF_CCHC"/>
    <property type="match status" value="1"/>
</dbReference>
<feature type="region of interest" description="Disordered" evidence="2">
    <location>
        <begin position="170"/>
        <end position="220"/>
    </location>
</feature>
<proteinExistence type="predicted"/>
<accession>A0A9C6TA65</accession>
<keyword evidence="1" id="KW-0862">Zinc</keyword>
<reference evidence="5" key="1">
    <citation type="submission" date="2025-08" db="UniProtKB">
        <authorList>
            <consortium name="RefSeq"/>
        </authorList>
    </citation>
    <scope>IDENTIFICATION</scope>
    <source>
        <strain evidence="5">15112-1751.03</strain>
        <tissue evidence="5">Whole Adult</tissue>
    </source>
</reference>
<dbReference type="SMART" id="SM00343">
    <property type="entry name" value="ZnF_C2HC"/>
    <property type="match status" value="2"/>
</dbReference>
<evidence type="ECO:0000256" key="1">
    <source>
        <dbReference type="PROSITE-ProRule" id="PRU00047"/>
    </source>
</evidence>
<protein>
    <submittedName>
        <fullName evidence="5">Uncharacterized protein LOC127565902</fullName>
    </submittedName>
</protein>
<evidence type="ECO:0000259" key="3">
    <source>
        <dbReference type="PROSITE" id="PS50158"/>
    </source>
</evidence>
<dbReference type="InterPro" id="IPR001878">
    <property type="entry name" value="Znf_CCHC"/>
</dbReference>
<evidence type="ECO:0000313" key="5">
    <source>
        <dbReference type="RefSeq" id="XP_051862772.1"/>
    </source>
</evidence>
<feature type="domain" description="CCHC-type" evidence="3">
    <location>
        <begin position="385"/>
        <end position="401"/>
    </location>
</feature>
<evidence type="ECO:0000256" key="2">
    <source>
        <dbReference type="SAM" id="MobiDB-lite"/>
    </source>
</evidence>
<name>A0A9C6TA65_DROAB</name>
<feature type="region of interest" description="Disordered" evidence="2">
    <location>
        <begin position="50"/>
        <end position="71"/>
    </location>
</feature>
<dbReference type="OrthoDB" id="7870916at2759"/>